<protein>
    <submittedName>
        <fullName evidence="2">Carboxymuconolactone decarboxylase family protein</fullName>
    </submittedName>
</protein>
<evidence type="ECO:0000313" key="3">
    <source>
        <dbReference type="Proteomes" id="UP000480350"/>
    </source>
</evidence>
<evidence type="ECO:0000313" key="2">
    <source>
        <dbReference type="EMBL" id="MXQ07627.1"/>
    </source>
</evidence>
<proteinExistence type="predicted"/>
<keyword evidence="3" id="KW-1185">Reference proteome</keyword>
<dbReference type="Proteomes" id="UP000480350">
    <property type="component" value="Unassembled WGS sequence"/>
</dbReference>
<sequence length="111" mass="11680">MNWHDFLTNANRNLAAFRKAEPEAATGFGAMAKAAMAPGALSTLDKELMCIAIGISKQCNDCIGFHVKAAIAAGATRDQVAETISVAMYMGGGPAFMYGARALEAYDQFVA</sequence>
<dbReference type="Gene3D" id="1.20.1290.10">
    <property type="entry name" value="AhpD-like"/>
    <property type="match status" value="1"/>
</dbReference>
<name>A0A7C9IFZ6_9RHOB</name>
<dbReference type="InterPro" id="IPR029032">
    <property type="entry name" value="AhpD-like"/>
</dbReference>
<dbReference type="PANTHER" id="PTHR33930">
    <property type="entry name" value="ALKYL HYDROPEROXIDE REDUCTASE AHPD"/>
    <property type="match status" value="1"/>
</dbReference>
<evidence type="ECO:0000259" key="1">
    <source>
        <dbReference type="Pfam" id="PF02627"/>
    </source>
</evidence>
<dbReference type="GO" id="GO:0051920">
    <property type="term" value="F:peroxiredoxin activity"/>
    <property type="evidence" value="ECO:0007669"/>
    <property type="project" value="InterPro"/>
</dbReference>
<dbReference type="PANTHER" id="PTHR33930:SF2">
    <property type="entry name" value="BLR3452 PROTEIN"/>
    <property type="match status" value="1"/>
</dbReference>
<dbReference type="RefSeq" id="WP_160763492.1">
    <property type="nucleotide sequence ID" value="NZ_WUPT01000001.1"/>
</dbReference>
<dbReference type="NCBIfam" id="TIGR00778">
    <property type="entry name" value="ahpD_dom"/>
    <property type="match status" value="1"/>
</dbReference>
<accession>A0A7C9IFZ6</accession>
<dbReference type="EMBL" id="WUPT01000001">
    <property type="protein sequence ID" value="MXQ07627.1"/>
    <property type="molecule type" value="Genomic_DNA"/>
</dbReference>
<dbReference type="AlphaFoldDB" id="A0A7C9IFZ6"/>
<reference evidence="2 3" key="2">
    <citation type="submission" date="2020-03" db="EMBL/GenBank/DDBJ databases">
        <title>Kangsaoukella pontilimi gen. nov., sp. nov., a new member of the family Rhodobacteraceae isolated from a tidal mudflat.</title>
        <authorList>
            <person name="Kim I.S."/>
        </authorList>
    </citation>
    <scope>NUCLEOTIDE SEQUENCE [LARGE SCALE GENOMIC DNA]</scope>
    <source>
        <strain evidence="2 3">GH1-50</strain>
    </source>
</reference>
<organism evidence="2 3">
    <name type="scientific">Kangsaoukella pontilimi</name>
    <dbReference type="NCBI Taxonomy" id="2691042"/>
    <lineage>
        <taxon>Bacteria</taxon>
        <taxon>Pseudomonadati</taxon>
        <taxon>Pseudomonadota</taxon>
        <taxon>Alphaproteobacteria</taxon>
        <taxon>Rhodobacterales</taxon>
        <taxon>Paracoccaceae</taxon>
        <taxon>Kangsaoukella</taxon>
    </lineage>
</organism>
<dbReference type="InterPro" id="IPR004675">
    <property type="entry name" value="AhpD_core"/>
</dbReference>
<dbReference type="SUPFAM" id="SSF69118">
    <property type="entry name" value="AhpD-like"/>
    <property type="match status" value="1"/>
</dbReference>
<dbReference type="InterPro" id="IPR003779">
    <property type="entry name" value="CMD-like"/>
</dbReference>
<feature type="domain" description="Carboxymuconolactone decarboxylase-like" evidence="1">
    <location>
        <begin position="22"/>
        <end position="104"/>
    </location>
</feature>
<dbReference type="Pfam" id="PF02627">
    <property type="entry name" value="CMD"/>
    <property type="match status" value="1"/>
</dbReference>
<gene>
    <name evidence="2" type="ORF">GQ651_07190</name>
</gene>
<comment type="caution">
    <text evidence="2">The sequence shown here is derived from an EMBL/GenBank/DDBJ whole genome shotgun (WGS) entry which is preliminary data.</text>
</comment>
<reference evidence="2 3" key="1">
    <citation type="submission" date="2019-12" db="EMBL/GenBank/DDBJ databases">
        <authorList>
            <person name="Lee S.D."/>
        </authorList>
    </citation>
    <scope>NUCLEOTIDE SEQUENCE [LARGE SCALE GENOMIC DNA]</scope>
    <source>
        <strain evidence="2 3">GH1-50</strain>
    </source>
</reference>